<proteinExistence type="predicted"/>
<dbReference type="Proteomes" id="UP000198878">
    <property type="component" value="Unassembled WGS sequence"/>
</dbReference>
<keyword evidence="2" id="KW-1185">Reference proteome</keyword>
<accession>A0A1H5R8L7</accession>
<reference evidence="2" key="1">
    <citation type="submission" date="2016-10" db="EMBL/GenBank/DDBJ databases">
        <authorList>
            <person name="Varghese N."/>
            <person name="Submissions S."/>
        </authorList>
    </citation>
    <scope>NUCLEOTIDE SEQUENCE [LARGE SCALE GENOMIC DNA]</scope>
    <source>
        <strain evidence="2">DSM 44654</strain>
    </source>
</reference>
<protein>
    <submittedName>
        <fullName evidence="1">Uncharacterized protein</fullName>
    </submittedName>
</protein>
<dbReference type="EMBL" id="FNUJ01000007">
    <property type="protein sequence ID" value="SEF33747.1"/>
    <property type="molecule type" value="Genomic_DNA"/>
</dbReference>
<dbReference type="STRING" id="218821.SAMN05421837_10728"/>
<gene>
    <name evidence="1" type="ORF">SAMN05421837_10728</name>
</gene>
<evidence type="ECO:0000313" key="2">
    <source>
        <dbReference type="Proteomes" id="UP000198878"/>
    </source>
</evidence>
<sequence>MTSELDRLAGELTDVIDSVAEAFGTAADQTVNGELDCDPTQPGNLLCWQYGVRLEQAGEPERRLAEVVLPTLEQRGWQAYDRSTPRELIARFSRDGADLTVHVARASHAVAIIGSTRPVPAAAAG</sequence>
<organism evidence="1 2">
    <name type="scientific">Amycolatopsis pretoriensis</name>
    <dbReference type="NCBI Taxonomy" id="218821"/>
    <lineage>
        <taxon>Bacteria</taxon>
        <taxon>Bacillati</taxon>
        <taxon>Actinomycetota</taxon>
        <taxon>Actinomycetes</taxon>
        <taxon>Pseudonocardiales</taxon>
        <taxon>Pseudonocardiaceae</taxon>
        <taxon>Amycolatopsis</taxon>
    </lineage>
</organism>
<name>A0A1H5R8L7_9PSEU</name>
<evidence type="ECO:0000313" key="1">
    <source>
        <dbReference type="EMBL" id="SEF33747.1"/>
    </source>
</evidence>
<dbReference type="RefSeq" id="WP_091389686.1">
    <property type="nucleotide sequence ID" value="NZ_FNUJ01000007.1"/>
</dbReference>
<dbReference type="AlphaFoldDB" id="A0A1H5R8L7"/>